<dbReference type="PRINTS" id="PR00080">
    <property type="entry name" value="SDRFAMILY"/>
</dbReference>
<keyword evidence="2" id="KW-0560">Oxidoreductase</keyword>
<dbReference type="SUPFAM" id="SSF51735">
    <property type="entry name" value="NAD(P)-binding Rossmann-fold domains"/>
    <property type="match status" value="1"/>
</dbReference>
<protein>
    <submittedName>
        <fullName evidence="5">Oxidoreductase</fullName>
    </submittedName>
</protein>
<dbReference type="PATRIC" id="fig|292.27.peg.8361"/>
<evidence type="ECO:0000313" key="5">
    <source>
        <dbReference type="EMBL" id="KML46118.1"/>
    </source>
</evidence>
<dbReference type="Gene3D" id="3.40.50.720">
    <property type="entry name" value="NAD(P)-binding Rossmann-like Domain"/>
    <property type="match status" value="1"/>
</dbReference>
<name>A0A0J5Z8J3_BURCE</name>
<dbReference type="PANTHER" id="PTHR43391">
    <property type="entry name" value="RETINOL DEHYDROGENASE-RELATED"/>
    <property type="match status" value="1"/>
</dbReference>
<evidence type="ECO:0000256" key="2">
    <source>
        <dbReference type="ARBA" id="ARBA00023002"/>
    </source>
</evidence>
<dbReference type="EMBL" id="LDWR01000082">
    <property type="protein sequence ID" value="KML46118.1"/>
    <property type="molecule type" value="Genomic_DNA"/>
</dbReference>
<dbReference type="GO" id="GO:0016491">
    <property type="term" value="F:oxidoreductase activity"/>
    <property type="evidence" value="ECO:0007669"/>
    <property type="project" value="UniProtKB-KW"/>
</dbReference>
<accession>A0A0J5Z8J3</accession>
<dbReference type="InterPro" id="IPR036291">
    <property type="entry name" value="NAD(P)-bd_dom_sf"/>
</dbReference>
<dbReference type="Pfam" id="PF00106">
    <property type="entry name" value="adh_short"/>
    <property type="match status" value="1"/>
</dbReference>
<comment type="caution">
    <text evidence="5">The sequence shown here is derived from an EMBL/GenBank/DDBJ whole genome shotgun (WGS) entry which is preliminary data.</text>
</comment>
<dbReference type="PRINTS" id="PR00081">
    <property type="entry name" value="GDHRDH"/>
</dbReference>
<proteinExistence type="inferred from homology"/>
<sequence length="274" mass="29270">MTKSIRFDGGTAVITGAASGIGSGLARHAAALGMRVVLADLDPARLDAFAATLDTDVLCVPTDVSRPEAVDALAEAAWQRFGGVDLLFNNAGVMATGFSWEITPERFERSFAINVHGVLNGIRSFVPRMLERNVPARVVNTASVGGFLPSPLMSPYSATKFAVVALTESLYGELKMLGAPVGVSLLAPGPVQSDIFNDPFGAAHDRPEVRGFVDTMRSMLNAHGLTPDAFAERVFDGIREGRYWLIPQPETIDGALQRRTDDILAARDPSLPSF</sequence>
<evidence type="ECO:0000259" key="4">
    <source>
        <dbReference type="SMART" id="SM00822"/>
    </source>
</evidence>
<dbReference type="RefSeq" id="WP_048251580.1">
    <property type="nucleotide sequence ID" value="NZ_LDWR01000082.1"/>
</dbReference>
<dbReference type="AlphaFoldDB" id="A0A0J5Z8J3"/>
<feature type="domain" description="Ketoreductase" evidence="4">
    <location>
        <begin position="10"/>
        <end position="194"/>
    </location>
</feature>
<dbReference type="Proteomes" id="UP000036338">
    <property type="component" value="Unassembled WGS sequence"/>
</dbReference>
<gene>
    <name evidence="5" type="ORF">VL15_36185</name>
</gene>
<dbReference type="SMART" id="SM00822">
    <property type="entry name" value="PKS_KR"/>
    <property type="match status" value="1"/>
</dbReference>
<reference evidence="5 6" key="1">
    <citation type="submission" date="2015-05" db="EMBL/GenBank/DDBJ databases">
        <title>Draft genome of Burkholderia cepacia LK29.</title>
        <authorList>
            <person name="Chan X.Y."/>
        </authorList>
    </citation>
    <scope>NUCLEOTIDE SEQUENCE [LARGE SCALE GENOMIC DNA]</scope>
    <source>
        <strain evidence="5 6">LK29</strain>
    </source>
</reference>
<dbReference type="PANTHER" id="PTHR43391:SF26">
    <property type="entry name" value="BLL7251 PROTEIN"/>
    <property type="match status" value="1"/>
</dbReference>
<evidence type="ECO:0000313" key="6">
    <source>
        <dbReference type="Proteomes" id="UP000036338"/>
    </source>
</evidence>
<evidence type="ECO:0000256" key="1">
    <source>
        <dbReference type="ARBA" id="ARBA00006484"/>
    </source>
</evidence>
<comment type="similarity">
    <text evidence="1 3">Belongs to the short-chain dehydrogenases/reductases (SDR) family.</text>
</comment>
<dbReference type="InterPro" id="IPR057326">
    <property type="entry name" value="KR_dom"/>
</dbReference>
<dbReference type="InterPro" id="IPR002347">
    <property type="entry name" value="SDR_fam"/>
</dbReference>
<organism evidence="5 6">
    <name type="scientific">Burkholderia cepacia</name>
    <name type="common">Pseudomonas cepacia</name>
    <dbReference type="NCBI Taxonomy" id="292"/>
    <lineage>
        <taxon>Bacteria</taxon>
        <taxon>Pseudomonadati</taxon>
        <taxon>Pseudomonadota</taxon>
        <taxon>Betaproteobacteria</taxon>
        <taxon>Burkholderiales</taxon>
        <taxon>Burkholderiaceae</taxon>
        <taxon>Burkholderia</taxon>
        <taxon>Burkholderia cepacia complex</taxon>
    </lineage>
</organism>
<evidence type="ECO:0000256" key="3">
    <source>
        <dbReference type="RuleBase" id="RU000363"/>
    </source>
</evidence>